<comment type="caution">
    <text evidence="3">The sequence shown here is derived from an EMBL/GenBank/DDBJ whole genome shotgun (WGS) entry which is preliminary data.</text>
</comment>
<name>A0ABV7PG29_9BURK</name>
<dbReference type="InterPro" id="IPR038673">
    <property type="entry name" value="OprB_sf"/>
</dbReference>
<dbReference type="InterPro" id="IPR007049">
    <property type="entry name" value="Carb-sel_porin_OprB"/>
</dbReference>
<evidence type="ECO:0000256" key="2">
    <source>
        <dbReference type="RuleBase" id="RU363072"/>
    </source>
</evidence>
<keyword evidence="2" id="KW-0732">Signal</keyword>
<comment type="similarity">
    <text evidence="1 2">Belongs to the OprB family.</text>
</comment>
<dbReference type="RefSeq" id="WP_379734556.1">
    <property type="nucleotide sequence ID" value="NZ_JBHRVV010000001.1"/>
</dbReference>
<accession>A0ABV7PG29</accession>
<evidence type="ECO:0000313" key="3">
    <source>
        <dbReference type="EMBL" id="MFC3458126.1"/>
    </source>
</evidence>
<proteinExistence type="inferred from homology"/>
<dbReference type="PANTHER" id="PTHR37944:SF1">
    <property type="entry name" value="PORIN B"/>
    <property type="match status" value="1"/>
</dbReference>
<dbReference type="EMBL" id="JBHRVV010000001">
    <property type="protein sequence ID" value="MFC3458126.1"/>
    <property type="molecule type" value="Genomic_DNA"/>
</dbReference>
<dbReference type="PANTHER" id="PTHR37944">
    <property type="entry name" value="PORIN B"/>
    <property type="match status" value="1"/>
</dbReference>
<dbReference type="Pfam" id="PF04966">
    <property type="entry name" value="OprB"/>
    <property type="match status" value="1"/>
</dbReference>
<sequence length="439" mass="47486">MNTISRKSTLATALSLGLLASGFASAADAGPYLFGDWNGERTRLAEQGVSFDFGYTSELAHNSAGGTRELGRYSDQWVLGSRLDLGKLWGWQGATFKATVTNRNGKNLSTDAGLGTFQQVQEVYGRGQTWRLTDFHLEQALLDGRLVLKAGRMGIGADFAGFSCDFQNLTFCGSQPGNLVGSYWANWPVSVWAGVARLNTSRESYLQLGVYQVNPRYLDDGYAVRKGLHPNNPHGTTGALIPVEFGWQPQSGLYRGLPGSYKVGAWYNTSDGDDVALDALRRPLVAGSADALRRDGAYGVYVNLEQQVTGSAGGRGATVFLNATQADKFTAAIDRQVAIGMEYKGVFDRQRDMIGVALGATHANGRRARARALRRDEAAQPQATAAIAHGYEYAAEVFYSWSPLPSVSIRPNLQYVKHPGASTWHHDAVVLGLKTAVAF</sequence>
<dbReference type="Gene3D" id="2.40.160.180">
    <property type="entry name" value="Carbohydrate-selective porin OprB"/>
    <property type="match status" value="1"/>
</dbReference>
<feature type="signal peptide" evidence="2">
    <location>
        <begin position="1"/>
        <end position="26"/>
    </location>
</feature>
<evidence type="ECO:0000256" key="1">
    <source>
        <dbReference type="ARBA" id="ARBA00008769"/>
    </source>
</evidence>
<gene>
    <name evidence="3" type="ORF">ACFOPH_07705</name>
</gene>
<organism evidence="3 4">
    <name type="scientific">Massilia haematophila</name>
    <dbReference type="NCBI Taxonomy" id="457923"/>
    <lineage>
        <taxon>Bacteria</taxon>
        <taxon>Pseudomonadati</taxon>
        <taxon>Pseudomonadota</taxon>
        <taxon>Betaproteobacteria</taxon>
        <taxon>Burkholderiales</taxon>
        <taxon>Oxalobacteraceae</taxon>
        <taxon>Telluria group</taxon>
        <taxon>Massilia</taxon>
    </lineage>
</organism>
<protein>
    <submittedName>
        <fullName evidence="3">Carbohydrate porin</fullName>
    </submittedName>
</protein>
<reference evidence="4" key="1">
    <citation type="journal article" date="2019" name="Int. J. Syst. Evol. Microbiol.">
        <title>The Global Catalogue of Microorganisms (GCM) 10K type strain sequencing project: providing services to taxonomists for standard genome sequencing and annotation.</title>
        <authorList>
            <consortium name="The Broad Institute Genomics Platform"/>
            <consortium name="The Broad Institute Genome Sequencing Center for Infectious Disease"/>
            <person name="Wu L."/>
            <person name="Ma J."/>
        </authorList>
    </citation>
    <scope>NUCLEOTIDE SEQUENCE [LARGE SCALE GENOMIC DNA]</scope>
    <source>
        <strain evidence="4">CCM 7480</strain>
    </source>
</reference>
<feature type="chain" id="PRO_5044958974" evidence="2">
    <location>
        <begin position="27"/>
        <end position="439"/>
    </location>
</feature>
<dbReference type="InterPro" id="IPR052932">
    <property type="entry name" value="OprB_Porin"/>
</dbReference>
<keyword evidence="4" id="KW-1185">Reference proteome</keyword>
<dbReference type="Proteomes" id="UP001595665">
    <property type="component" value="Unassembled WGS sequence"/>
</dbReference>
<evidence type="ECO:0000313" key="4">
    <source>
        <dbReference type="Proteomes" id="UP001595665"/>
    </source>
</evidence>